<feature type="compositionally biased region" description="Low complexity" evidence="1">
    <location>
        <begin position="63"/>
        <end position="82"/>
    </location>
</feature>
<feature type="region of interest" description="Disordered" evidence="1">
    <location>
        <begin position="43"/>
        <end position="82"/>
    </location>
</feature>
<evidence type="ECO:0000256" key="1">
    <source>
        <dbReference type="SAM" id="MobiDB-lite"/>
    </source>
</evidence>
<dbReference type="Proteomes" id="UP001183246">
    <property type="component" value="Unassembled WGS sequence"/>
</dbReference>
<evidence type="ECO:0000313" key="3">
    <source>
        <dbReference type="Proteomes" id="UP001183246"/>
    </source>
</evidence>
<dbReference type="EMBL" id="JAVREL010000018">
    <property type="protein sequence ID" value="MDT0346022.1"/>
    <property type="molecule type" value="Genomic_DNA"/>
</dbReference>
<name>A0ABU2MWK1_9ACTN</name>
<accession>A0ABU2MWK1</accession>
<proteinExistence type="predicted"/>
<reference evidence="3" key="1">
    <citation type="submission" date="2023-07" db="EMBL/GenBank/DDBJ databases">
        <title>30 novel species of actinomycetes from the DSMZ collection.</title>
        <authorList>
            <person name="Nouioui I."/>
        </authorList>
    </citation>
    <scope>NUCLEOTIDE SEQUENCE [LARGE SCALE GENOMIC DNA]</scope>
    <source>
        <strain evidence="3">DSM 44938</strain>
    </source>
</reference>
<protein>
    <submittedName>
        <fullName evidence="2">Uncharacterized protein</fullName>
    </submittedName>
</protein>
<sequence>MPHVPERPGSTRDSYDPDWLEHTQTAIAAAGYEVDAELWRGPHDDTFRVGAPAQHSPGPNCGPTVTTPKPKKQPTPAVTGTV</sequence>
<keyword evidence="3" id="KW-1185">Reference proteome</keyword>
<dbReference type="RefSeq" id="WP_311707162.1">
    <property type="nucleotide sequence ID" value="NZ_JAVREL010000018.1"/>
</dbReference>
<evidence type="ECO:0000313" key="2">
    <source>
        <dbReference type="EMBL" id="MDT0346022.1"/>
    </source>
</evidence>
<comment type="caution">
    <text evidence="2">The sequence shown here is derived from an EMBL/GenBank/DDBJ whole genome shotgun (WGS) entry which is preliminary data.</text>
</comment>
<organism evidence="2 3">
    <name type="scientific">Streptomyces litchfieldiae</name>
    <dbReference type="NCBI Taxonomy" id="3075543"/>
    <lineage>
        <taxon>Bacteria</taxon>
        <taxon>Bacillati</taxon>
        <taxon>Actinomycetota</taxon>
        <taxon>Actinomycetes</taxon>
        <taxon>Kitasatosporales</taxon>
        <taxon>Streptomycetaceae</taxon>
        <taxon>Streptomyces</taxon>
    </lineage>
</organism>
<gene>
    <name evidence="2" type="ORF">RM590_26040</name>
</gene>